<accession>A0A1W0WTL2</accession>
<feature type="transmembrane region" description="Helical" evidence="1">
    <location>
        <begin position="46"/>
        <end position="71"/>
    </location>
</feature>
<feature type="transmembrane region" description="Helical" evidence="1">
    <location>
        <begin position="308"/>
        <end position="327"/>
    </location>
</feature>
<keyword evidence="1" id="KW-0812">Transmembrane</keyword>
<feature type="transmembrane region" description="Helical" evidence="1">
    <location>
        <begin position="139"/>
        <end position="158"/>
    </location>
</feature>
<comment type="caution">
    <text evidence="2">The sequence shown here is derived from an EMBL/GenBank/DDBJ whole genome shotgun (WGS) entry which is preliminary data.</text>
</comment>
<reference evidence="3" key="1">
    <citation type="submission" date="2017-01" db="EMBL/GenBank/DDBJ databases">
        <title>Comparative genomics of anhydrobiosis in the tardigrade Hypsibius dujardini.</title>
        <authorList>
            <person name="Yoshida Y."/>
            <person name="Koutsovoulos G."/>
            <person name="Laetsch D."/>
            <person name="Stevens L."/>
            <person name="Kumar S."/>
            <person name="Horikawa D."/>
            <person name="Ishino K."/>
            <person name="Komine S."/>
            <person name="Tomita M."/>
            <person name="Blaxter M."/>
            <person name="Arakawa K."/>
        </authorList>
    </citation>
    <scope>NUCLEOTIDE SEQUENCE [LARGE SCALE GENOMIC DNA]</scope>
    <source>
        <strain evidence="3">Z151</strain>
    </source>
</reference>
<gene>
    <name evidence="2" type="ORF">BV898_07492</name>
</gene>
<keyword evidence="1" id="KW-0472">Membrane</keyword>
<protein>
    <recommendedName>
        <fullName evidence="4">Gustatory receptor</fullName>
    </recommendedName>
</protein>
<evidence type="ECO:0000256" key="1">
    <source>
        <dbReference type="SAM" id="Phobius"/>
    </source>
</evidence>
<sequence length="432" mass="47953">MTTSSPILAQFFCLKHVCGLTLLSEFEPEKAKVPIWQRIFLAIRRAIFLAVVLACLAFALLQISSTVWTLISRDSARSSSLFVQLFADLPFFLYSIRAVLVMTVLVVNHSRFAKLHADIVSYVDRFFPERVKLLRKLKALSIVLFLATLTLHVGWQIFNTHEAHLTFSLHGDWTPSPTSNKTHETKIEISGYTKGFFKAFTVSLSEFDMLCLWVPIVDGTFIMSQQVVMCAGIFAVVLSTGQGLVNRSIKNFSTRMGTAGNNVADAEMNDCFGWILFVSLGMDFMSALGQGARLLASRTRMTAGSNGFYVGSCLLFLSYATVFLLPLMSMSEKGKETDELLNGLIWATEDQVLAPEDALSNTRKITSTRDVALVATHTQRGCCLEELKKLSKICRRQELVFVSGGLIRCTRSTIVSTATLAMSLLVLAKEFL</sequence>
<evidence type="ECO:0000313" key="2">
    <source>
        <dbReference type="EMBL" id="OQV18483.1"/>
    </source>
</evidence>
<name>A0A1W0WTL2_HYPEX</name>
<keyword evidence="3" id="KW-1185">Reference proteome</keyword>
<keyword evidence="1" id="KW-1133">Transmembrane helix</keyword>
<feature type="transmembrane region" description="Helical" evidence="1">
    <location>
        <begin position="91"/>
        <end position="107"/>
    </location>
</feature>
<dbReference type="Proteomes" id="UP000192578">
    <property type="component" value="Unassembled WGS sequence"/>
</dbReference>
<dbReference type="AlphaFoldDB" id="A0A1W0WTL2"/>
<proteinExistence type="predicted"/>
<dbReference type="EMBL" id="MTYJ01000049">
    <property type="protein sequence ID" value="OQV18483.1"/>
    <property type="molecule type" value="Genomic_DNA"/>
</dbReference>
<evidence type="ECO:0008006" key="4">
    <source>
        <dbReference type="Google" id="ProtNLM"/>
    </source>
</evidence>
<feature type="transmembrane region" description="Helical" evidence="1">
    <location>
        <begin position="222"/>
        <end position="245"/>
    </location>
</feature>
<evidence type="ECO:0000313" key="3">
    <source>
        <dbReference type="Proteomes" id="UP000192578"/>
    </source>
</evidence>
<organism evidence="2 3">
    <name type="scientific">Hypsibius exemplaris</name>
    <name type="common">Freshwater tardigrade</name>
    <dbReference type="NCBI Taxonomy" id="2072580"/>
    <lineage>
        <taxon>Eukaryota</taxon>
        <taxon>Metazoa</taxon>
        <taxon>Ecdysozoa</taxon>
        <taxon>Tardigrada</taxon>
        <taxon>Eutardigrada</taxon>
        <taxon>Parachela</taxon>
        <taxon>Hypsibioidea</taxon>
        <taxon>Hypsibiidae</taxon>
        <taxon>Hypsibius</taxon>
    </lineage>
</organism>